<keyword evidence="2" id="KW-0904">Protein phosphatase</keyword>
<dbReference type="CDD" id="cd14498">
    <property type="entry name" value="DSP"/>
    <property type="match status" value="1"/>
</dbReference>
<dbReference type="SUPFAM" id="SSF55120">
    <property type="entry name" value="Pseudouridine synthase"/>
    <property type="match status" value="1"/>
</dbReference>
<protein>
    <recommendedName>
        <fullName evidence="6">tRNA pseudouridine synthase</fullName>
    </recommendedName>
</protein>
<dbReference type="Gene3D" id="3.30.70.660">
    <property type="entry name" value="Pseudouridine synthase I, catalytic domain, C-terminal subdomain"/>
    <property type="match status" value="1"/>
</dbReference>
<dbReference type="InterPro" id="IPR020422">
    <property type="entry name" value="TYR_PHOSPHATASE_DUAL_dom"/>
</dbReference>
<dbReference type="Pfam" id="PF00782">
    <property type="entry name" value="DSPc"/>
    <property type="match status" value="1"/>
</dbReference>
<dbReference type="GO" id="GO:0001522">
    <property type="term" value="P:pseudouridine synthesis"/>
    <property type="evidence" value="ECO:0007669"/>
    <property type="project" value="InterPro"/>
</dbReference>
<dbReference type="PROSITE" id="PS00383">
    <property type="entry name" value="TYR_PHOSPHATASE_1"/>
    <property type="match status" value="1"/>
</dbReference>
<evidence type="ECO:0000313" key="5">
    <source>
        <dbReference type="EMBL" id="CAD7256379.1"/>
    </source>
</evidence>
<keyword evidence="1" id="KW-0378">Hydrolase</keyword>
<evidence type="ECO:0000259" key="3">
    <source>
        <dbReference type="PROSITE" id="PS50054"/>
    </source>
</evidence>
<organism evidence="5">
    <name type="scientific">Timema shepardi</name>
    <name type="common">Walking stick</name>
    <dbReference type="NCBI Taxonomy" id="629360"/>
    <lineage>
        <taxon>Eukaryota</taxon>
        <taxon>Metazoa</taxon>
        <taxon>Ecdysozoa</taxon>
        <taxon>Arthropoda</taxon>
        <taxon>Hexapoda</taxon>
        <taxon>Insecta</taxon>
        <taxon>Pterygota</taxon>
        <taxon>Neoptera</taxon>
        <taxon>Polyneoptera</taxon>
        <taxon>Phasmatodea</taxon>
        <taxon>Timematodea</taxon>
        <taxon>Timematoidea</taxon>
        <taxon>Timematidae</taxon>
        <taxon>Timema</taxon>
    </lineage>
</organism>
<name>A0A7R9FVT2_TIMSH</name>
<dbReference type="GO" id="GO:0003723">
    <property type="term" value="F:RNA binding"/>
    <property type="evidence" value="ECO:0007669"/>
    <property type="project" value="InterPro"/>
</dbReference>
<dbReference type="Pfam" id="PF01416">
    <property type="entry name" value="PseudoU_synth_1"/>
    <property type="match status" value="1"/>
</dbReference>
<dbReference type="PANTHER" id="PTHR46377">
    <property type="entry name" value="DUAL SPECIFICITY PROTEIN PHOSPHATASE 19"/>
    <property type="match status" value="1"/>
</dbReference>
<accession>A0A7R9FVT2</accession>
<dbReference type="GO" id="GO:0009982">
    <property type="term" value="F:pseudouridine synthase activity"/>
    <property type="evidence" value="ECO:0007669"/>
    <property type="project" value="InterPro"/>
</dbReference>
<dbReference type="InterPro" id="IPR020097">
    <property type="entry name" value="PsdUridine_synth_TruA_a/b_dom"/>
</dbReference>
<dbReference type="InterPro" id="IPR000387">
    <property type="entry name" value="Tyr_Pase_dom"/>
</dbReference>
<sequence>MKSSGSRIQSCQTVPDTFHARYSAKSRTYLYRFAVRKPCAETFKHNVNSLSQIPFSEWKRKPEFDETLLRSALKLFLGVRDFRTFTTIRSKLESQAPPTVRTLHKLELSRGEPLLDAHYDPTNAQYNYWNITCKARSFLYKQIRRTVGVLLAVAQGRVSVDKVQHMFECPSHESWDPRANSAPSHGLYLVNVEYDPRDLMPCDNAGELLTNTDAKIDHFTMSLLDEINRQKRKLRGCETHVTTPEGKTFKEQILSDGSILSLESNKSRGYGFVVDTKPDFQVAQVLPGLCMGSQDVAQDTNLLAINQITHILSLGVKVETVPSIVYRYEEVLDTPEYRLQSILEPCFMFIDEGRRRGCVFVHCNAGVSRSAALVIAYLMKQGLSFKEAHSHLKKARSVIKPNSGFVAQLLMYEGMLKDKTE</sequence>
<dbReference type="Gene3D" id="3.90.190.10">
    <property type="entry name" value="Protein tyrosine phosphatase superfamily"/>
    <property type="match status" value="1"/>
</dbReference>
<dbReference type="InterPro" id="IPR016130">
    <property type="entry name" value="Tyr_Pase_AS"/>
</dbReference>
<dbReference type="AlphaFoldDB" id="A0A7R9FVT2"/>
<dbReference type="InterPro" id="IPR000340">
    <property type="entry name" value="Dual-sp_phosphatase_cat-dom"/>
</dbReference>
<gene>
    <name evidence="5" type="ORF">TSIB3V08_LOCUS660</name>
</gene>
<evidence type="ECO:0000259" key="4">
    <source>
        <dbReference type="PROSITE" id="PS50056"/>
    </source>
</evidence>
<dbReference type="SMART" id="SM00195">
    <property type="entry name" value="DSPc"/>
    <property type="match status" value="1"/>
</dbReference>
<dbReference type="InterPro" id="IPR020095">
    <property type="entry name" value="PsdUridine_synth_TruA_C"/>
</dbReference>
<dbReference type="InterPro" id="IPR020103">
    <property type="entry name" value="PsdUridine_synth_cat_dom_sf"/>
</dbReference>
<dbReference type="GO" id="GO:0008579">
    <property type="term" value="F:JUN kinase phosphatase activity"/>
    <property type="evidence" value="ECO:0007669"/>
    <property type="project" value="TreeGrafter"/>
</dbReference>
<dbReference type="EMBL" id="OC000170">
    <property type="protein sequence ID" value="CAD7256379.1"/>
    <property type="molecule type" value="Genomic_DNA"/>
</dbReference>
<proteinExistence type="predicted"/>
<dbReference type="PROSITE" id="PS50056">
    <property type="entry name" value="TYR_PHOSPHATASE_2"/>
    <property type="match status" value="1"/>
</dbReference>
<evidence type="ECO:0000256" key="1">
    <source>
        <dbReference type="ARBA" id="ARBA00022801"/>
    </source>
</evidence>
<dbReference type="GO" id="GO:0005737">
    <property type="term" value="C:cytoplasm"/>
    <property type="evidence" value="ECO:0007669"/>
    <property type="project" value="TreeGrafter"/>
</dbReference>
<dbReference type="PANTHER" id="PTHR46377:SF1">
    <property type="entry name" value="DUAL SPECIFICITY PROTEIN PHOSPHATASE 19"/>
    <property type="match status" value="1"/>
</dbReference>
<dbReference type="PROSITE" id="PS50054">
    <property type="entry name" value="TYR_PHOSPHATASE_DUAL"/>
    <property type="match status" value="1"/>
</dbReference>
<dbReference type="InterPro" id="IPR029021">
    <property type="entry name" value="Prot-tyrosine_phosphatase-like"/>
</dbReference>
<reference evidence="5" key="1">
    <citation type="submission" date="2020-11" db="EMBL/GenBank/DDBJ databases">
        <authorList>
            <person name="Tran Van P."/>
        </authorList>
    </citation>
    <scope>NUCLEOTIDE SEQUENCE</scope>
</reference>
<dbReference type="SUPFAM" id="SSF52799">
    <property type="entry name" value="(Phosphotyrosine protein) phosphatases II"/>
    <property type="match status" value="1"/>
</dbReference>
<feature type="domain" description="Tyrosine specific protein phosphatases" evidence="4">
    <location>
        <begin position="329"/>
        <end position="396"/>
    </location>
</feature>
<feature type="domain" description="Tyrosine-protein phosphatase" evidence="3">
    <location>
        <begin position="281"/>
        <end position="418"/>
    </location>
</feature>
<evidence type="ECO:0000256" key="2">
    <source>
        <dbReference type="ARBA" id="ARBA00022912"/>
    </source>
</evidence>
<evidence type="ECO:0008006" key="6">
    <source>
        <dbReference type="Google" id="ProtNLM"/>
    </source>
</evidence>